<dbReference type="CDD" id="cd19481">
    <property type="entry name" value="RecA-like_protease"/>
    <property type="match status" value="1"/>
</dbReference>
<dbReference type="InterPro" id="IPR027417">
    <property type="entry name" value="P-loop_NTPase"/>
</dbReference>
<dbReference type="Pfam" id="PF00004">
    <property type="entry name" value="AAA"/>
    <property type="match status" value="1"/>
</dbReference>
<dbReference type="InterPro" id="IPR003959">
    <property type="entry name" value="ATPase_AAA_core"/>
</dbReference>
<keyword evidence="6" id="KW-1185">Reference proteome</keyword>
<evidence type="ECO:0000313" key="6">
    <source>
        <dbReference type="Proteomes" id="UP000261764"/>
    </source>
</evidence>
<evidence type="ECO:0000256" key="1">
    <source>
        <dbReference type="ARBA" id="ARBA00006914"/>
    </source>
</evidence>
<dbReference type="InterPro" id="IPR050221">
    <property type="entry name" value="26S_Proteasome_ATPase"/>
</dbReference>
<keyword evidence="2" id="KW-0547">Nucleotide-binding</keyword>
<protein>
    <recommendedName>
        <fullName evidence="4">AAA+ ATPase domain-containing protein</fullName>
    </recommendedName>
</protein>
<reference evidence="5 6" key="1">
    <citation type="journal article" date="2015" name="Clin. Infect. Dis.">
        <title>Genomic Investigations unmask Mycoplasma amphoriforme, a new respiratory pathogen.</title>
        <authorList>
            <person name="Gillespie S.H."/>
            <person name="Ling C.L."/>
            <person name="Oravcova K."/>
            <person name="Pinheiro M."/>
            <person name="Wells L."/>
            <person name="Bryant J.M."/>
            <person name="McHugh T.D."/>
            <person name="Bebear C."/>
            <person name="Webster D."/>
            <person name="Harris S.R."/>
            <person name="Seth-Smith H.M."/>
            <person name="Thomson N.R."/>
        </authorList>
    </citation>
    <scope>NUCLEOTIDE SEQUENCE [LARGE SCALE GENOMIC DNA]</scope>
    <source>
        <strain evidence="5 6">A39</strain>
    </source>
</reference>
<organism evidence="5 6">
    <name type="scientific">Mycoplasma amphoriforme A39</name>
    <dbReference type="NCBI Taxonomy" id="572419"/>
    <lineage>
        <taxon>Bacteria</taxon>
        <taxon>Bacillati</taxon>
        <taxon>Mycoplasmatota</taxon>
        <taxon>Mollicutes</taxon>
        <taxon>Mycoplasmataceae</taxon>
        <taxon>Mycoplasma</taxon>
    </lineage>
</organism>
<keyword evidence="3" id="KW-0067">ATP-binding</keyword>
<evidence type="ECO:0000313" key="5">
    <source>
        <dbReference type="EMBL" id="CDN40768.1"/>
    </source>
</evidence>
<dbReference type="KEGG" id="mamp:MAMA39_06510"/>
<dbReference type="PANTHER" id="PTHR23073">
    <property type="entry name" value="26S PROTEASOME REGULATORY SUBUNIT"/>
    <property type="match status" value="1"/>
</dbReference>
<dbReference type="InterPro" id="IPR003593">
    <property type="entry name" value="AAA+_ATPase"/>
</dbReference>
<evidence type="ECO:0000259" key="4">
    <source>
        <dbReference type="SMART" id="SM00382"/>
    </source>
</evidence>
<evidence type="ECO:0000256" key="3">
    <source>
        <dbReference type="ARBA" id="ARBA00022840"/>
    </source>
</evidence>
<feature type="domain" description="AAA+ ATPase" evidence="4">
    <location>
        <begin position="102"/>
        <end position="238"/>
    </location>
</feature>
<dbReference type="Proteomes" id="UP000261764">
    <property type="component" value="Chromosome I"/>
</dbReference>
<dbReference type="SMART" id="SM00382">
    <property type="entry name" value="AAA"/>
    <property type="match status" value="1"/>
</dbReference>
<dbReference type="AlphaFoldDB" id="A0A292IJ87"/>
<sequence length="346" mass="40021">MVSRVKKGKVINLIKYYAENNDYGFRNEAYQIANEFDQTGDYQLAEYIMALLSSANTFVPQMNETDTTFIRKIETNEESLLLPRKIRSDIDGIINAVKRRFEINKFLFQGHPGTGKTETVKYMAHVLKRDLFVVDFAYLIDSKLGQTGKNIVELFKEINNLISPEKAVILFDEIDALTLNRTDSKDLREMGRATTLLLKELDGLNDKILLIATTNLYSHFDKALIRRFDAIIDFNRYSHDDLINIAEFFLNHYLAKFKISNKNLSLFKKIIFLVKNLPYPGDLKNLIKTSLAFSNANNSYLKKIYSSFFEFDIPDLKTLQKQGFTLREIEILTGISKSQVSRELKR</sequence>
<dbReference type="GO" id="GO:0005524">
    <property type="term" value="F:ATP binding"/>
    <property type="evidence" value="ECO:0007669"/>
    <property type="project" value="UniProtKB-KW"/>
</dbReference>
<dbReference type="EMBL" id="HG937516">
    <property type="protein sequence ID" value="CDN40768.1"/>
    <property type="molecule type" value="Genomic_DNA"/>
</dbReference>
<dbReference type="Gene3D" id="3.40.50.300">
    <property type="entry name" value="P-loop containing nucleotide triphosphate hydrolases"/>
    <property type="match status" value="1"/>
</dbReference>
<dbReference type="SUPFAM" id="SSF52540">
    <property type="entry name" value="P-loop containing nucleoside triphosphate hydrolases"/>
    <property type="match status" value="1"/>
</dbReference>
<dbReference type="GO" id="GO:0016887">
    <property type="term" value="F:ATP hydrolysis activity"/>
    <property type="evidence" value="ECO:0007669"/>
    <property type="project" value="InterPro"/>
</dbReference>
<evidence type="ECO:0000256" key="2">
    <source>
        <dbReference type="ARBA" id="ARBA00022741"/>
    </source>
</evidence>
<gene>
    <name evidence="5" type="ORF">MAMA39_06510</name>
</gene>
<accession>A0A292IJ87</accession>
<comment type="similarity">
    <text evidence="1">Belongs to the AAA ATPase family.</text>
</comment>
<proteinExistence type="inferred from homology"/>
<name>A0A292IJ87_9MOLU</name>